<accession>A0A8T2SH49</accession>
<dbReference type="PANTHER" id="PTHR37235:SF2">
    <property type="entry name" value="OS05G0371500 PROTEIN"/>
    <property type="match status" value="1"/>
</dbReference>
<dbReference type="PANTHER" id="PTHR37235">
    <property type="entry name" value="ZINC METALLOPROTEINASE AUREOLYSIN"/>
    <property type="match status" value="1"/>
</dbReference>
<sequence length="70" mass="8016">MSGFLSQWISKGFLSLRQFERDLGRVIDVLKPGPLGILEQKFSNEEIAKAYNEAEQAVLKWKLHVNKGQQ</sequence>
<gene>
    <name evidence="1" type="ORF">KP509_20G089400</name>
</gene>
<dbReference type="Proteomes" id="UP000825935">
    <property type="component" value="Chromosome 20"/>
</dbReference>
<keyword evidence="2" id="KW-1185">Reference proteome</keyword>
<dbReference type="OrthoDB" id="651163at2759"/>
<dbReference type="EMBL" id="CM035425">
    <property type="protein sequence ID" value="KAH7332476.1"/>
    <property type="molecule type" value="Genomic_DNA"/>
</dbReference>
<evidence type="ECO:0000313" key="1">
    <source>
        <dbReference type="EMBL" id="KAH7332476.1"/>
    </source>
</evidence>
<dbReference type="AlphaFoldDB" id="A0A8T2SH49"/>
<dbReference type="EMBL" id="CM035425">
    <property type="protein sequence ID" value="KAH7332475.1"/>
    <property type="molecule type" value="Genomic_DNA"/>
</dbReference>
<evidence type="ECO:0000313" key="2">
    <source>
        <dbReference type="Proteomes" id="UP000825935"/>
    </source>
</evidence>
<comment type="caution">
    <text evidence="1">The sequence shown here is derived from an EMBL/GenBank/DDBJ whole genome shotgun (WGS) entry which is preliminary data.</text>
</comment>
<protein>
    <submittedName>
        <fullName evidence="1">Uncharacterized protein</fullName>
    </submittedName>
</protein>
<name>A0A8T2SH49_CERRI</name>
<reference evidence="1" key="1">
    <citation type="submission" date="2021-08" db="EMBL/GenBank/DDBJ databases">
        <title>WGS assembly of Ceratopteris richardii.</title>
        <authorList>
            <person name="Marchant D.B."/>
            <person name="Chen G."/>
            <person name="Jenkins J."/>
            <person name="Shu S."/>
            <person name="Leebens-Mack J."/>
            <person name="Grimwood J."/>
            <person name="Schmutz J."/>
            <person name="Soltis P."/>
            <person name="Soltis D."/>
            <person name="Chen Z.-H."/>
        </authorList>
    </citation>
    <scope>NUCLEOTIDE SEQUENCE</scope>
    <source>
        <strain evidence="1">Whitten #5841</strain>
        <tissue evidence="1">Leaf</tissue>
    </source>
</reference>
<dbReference type="OMA" id="NRAVENW"/>
<proteinExistence type="predicted"/>
<organism evidence="1 2">
    <name type="scientific">Ceratopteris richardii</name>
    <name type="common">Triangle waterfern</name>
    <dbReference type="NCBI Taxonomy" id="49495"/>
    <lineage>
        <taxon>Eukaryota</taxon>
        <taxon>Viridiplantae</taxon>
        <taxon>Streptophyta</taxon>
        <taxon>Embryophyta</taxon>
        <taxon>Tracheophyta</taxon>
        <taxon>Polypodiopsida</taxon>
        <taxon>Polypodiidae</taxon>
        <taxon>Polypodiales</taxon>
        <taxon>Pteridineae</taxon>
        <taxon>Pteridaceae</taxon>
        <taxon>Parkerioideae</taxon>
        <taxon>Ceratopteris</taxon>
    </lineage>
</organism>